<keyword evidence="3" id="KW-0804">Transcription</keyword>
<sequence length="203" mass="22187">MPTQHRAIQSRQALLRSAAEAFTEKGVPASGMVDISRRARLSKGALYFHFASKEDLTFAVREEALGALRILEDELARAPHPAPTAVRDFAVGLLGRVDTDVVVRAGLQLRPETAPGIAEPELQQRWFALFLEKITADRAAGKLPPGDDPRRSARLLTALVVGLLHLGQEDRTWWEKDVVTDLWAQLLPSGADTVPGPVPEPAH</sequence>
<comment type="caution">
    <text evidence="6">The sequence shown here is derived from an EMBL/GenBank/DDBJ whole genome shotgun (WGS) entry which is preliminary data.</text>
</comment>
<dbReference type="Gene3D" id="1.10.357.10">
    <property type="entry name" value="Tetracycline Repressor, domain 2"/>
    <property type="match status" value="1"/>
</dbReference>
<evidence type="ECO:0000256" key="1">
    <source>
        <dbReference type="ARBA" id="ARBA00023015"/>
    </source>
</evidence>
<dbReference type="PANTHER" id="PTHR30055:SF234">
    <property type="entry name" value="HTH-TYPE TRANSCRIPTIONAL REGULATOR BETI"/>
    <property type="match status" value="1"/>
</dbReference>
<gene>
    <name evidence="6" type="ORF">GKJPGBOP_01943</name>
</gene>
<keyword evidence="7" id="KW-1185">Reference proteome</keyword>
<dbReference type="PRINTS" id="PR00455">
    <property type="entry name" value="HTHTETR"/>
</dbReference>
<keyword evidence="1" id="KW-0805">Transcription regulation</keyword>
<dbReference type="InterPro" id="IPR001647">
    <property type="entry name" value="HTH_TetR"/>
</dbReference>
<dbReference type="AlphaFoldDB" id="A0A401VYX5"/>
<evidence type="ECO:0000313" key="6">
    <source>
        <dbReference type="EMBL" id="GCD42284.1"/>
    </source>
</evidence>
<feature type="domain" description="HTH tetR-type" evidence="5">
    <location>
        <begin position="8"/>
        <end position="68"/>
    </location>
</feature>
<dbReference type="RefSeq" id="WP_125053698.1">
    <property type="nucleotide sequence ID" value="NZ_BHZD01000001.1"/>
</dbReference>
<accession>A0A401VYX5</accession>
<feature type="DNA-binding region" description="H-T-H motif" evidence="4">
    <location>
        <begin position="31"/>
        <end position="50"/>
    </location>
</feature>
<keyword evidence="2 4" id="KW-0238">DNA-binding</keyword>
<dbReference type="PROSITE" id="PS50977">
    <property type="entry name" value="HTH_TETR_2"/>
    <property type="match status" value="1"/>
</dbReference>
<evidence type="ECO:0000256" key="4">
    <source>
        <dbReference type="PROSITE-ProRule" id="PRU00335"/>
    </source>
</evidence>
<reference evidence="6 7" key="1">
    <citation type="submission" date="2018-11" db="EMBL/GenBank/DDBJ databases">
        <title>Whole genome sequence of Streptomyces paromomycinus NBRC 15454(T).</title>
        <authorList>
            <person name="Komaki H."/>
            <person name="Tamura T."/>
        </authorList>
    </citation>
    <scope>NUCLEOTIDE SEQUENCE [LARGE SCALE GENOMIC DNA]</scope>
    <source>
        <strain evidence="6 7">NBRC 15454</strain>
    </source>
</reference>
<dbReference type="GO" id="GO:0000976">
    <property type="term" value="F:transcription cis-regulatory region binding"/>
    <property type="evidence" value="ECO:0007669"/>
    <property type="project" value="TreeGrafter"/>
</dbReference>
<evidence type="ECO:0000256" key="2">
    <source>
        <dbReference type="ARBA" id="ARBA00023125"/>
    </source>
</evidence>
<evidence type="ECO:0000259" key="5">
    <source>
        <dbReference type="PROSITE" id="PS50977"/>
    </source>
</evidence>
<dbReference type="SUPFAM" id="SSF46689">
    <property type="entry name" value="Homeodomain-like"/>
    <property type="match status" value="1"/>
</dbReference>
<evidence type="ECO:0000313" key="7">
    <source>
        <dbReference type="Proteomes" id="UP000286746"/>
    </source>
</evidence>
<protein>
    <submittedName>
        <fullName evidence="6">TetR family transcriptional regulator</fullName>
    </submittedName>
</protein>
<dbReference type="Pfam" id="PF00440">
    <property type="entry name" value="TetR_N"/>
    <property type="match status" value="1"/>
</dbReference>
<dbReference type="InterPro" id="IPR036271">
    <property type="entry name" value="Tet_transcr_reg_TetR-rel_C_sf"/>
</dbReference>
<dbReference type="EMBL" id="BHZD01000001">
    <property type="protein sequence ID" value="GCD42284.1"/>
    <property type="molecule type" value="Genomic_DNA"/>
</dbReference>
<dbReference type="PANTHER" id="PTHR30055">
    <property type="entry name" value="HTH-TYPE TRANSCRIPTIONAL REGULATOR RUTR"/>
    <property type="match status" value="1"/>
</dbReference>
<organism evidence="6 7">
    <name type="scientific">Streptomyces paromomycinus</name>
    <name type="common">Streptomyces rimosus subsp. paromomycinus</name>
    <dbReference type="NCBI Taxonomy" id="92743"/>
    <lineage>
        <taxon>Bacteria</taxon>
        <taxon>Bacillati</taxon>
        <taxon>Actinomycetota</taxon>
        <taxon>Actinomycetes</taxon>
        <taxon>Kitasatosporales</taxon>
        <taxon>Streptomycetaceae</taxon>
        <taxon>Streptomyces</taxon>
    </lineage>
</organism>
<proteinExistence type="predicted"/>
<name>A0A401VYX5_STREY</name>
<dbReference type="InterPro" id="IPR050109">
    <property type="entry name" value="HTH-type_TetR-like_transc_reg"/>
</dbReference>
<dbReference type="Proteomes" id="UP000286746">
    <property type="component" value="Unassembled WGS sequence"/>
</dbReference>
<dbReference type="SUPFAM" id="SSF48498">
    <property type="entry name" value="Tetracyclin repressor-like, C-terminal domain"/>
    <property type="match status" value="1"/>
</dbReference>
<dbReference type="InterPro" id="IPR009057">
    <property type="entry name" value="Homeodomain-like_sf"/>
</dbReference>
<evidence type="ECO:0000256" key="3">
    <source>
        <dbReference type="ARBA" id="ARBA00023163"/>
    </source>
</evidence>
<dbReference type="GO" id="GO:0003700">
    <property type="term" value="F:DNA-binding transcription factor activity"/>
    <property type="evidence" value="ECO:0007669"/>
    <property type="project" value="TreeGrafter"/>
</dbReference>